<protein>
    <submittedName>
        <fullName evidence="2">Phage tail protein</fullName>
    </submittedName>
</protein>
<organism evidence="2 3">
    <name type="scientific">Dyella jejuensis</name>
    <dbReference type="NCBI Taxonomy" id="1432009"/>
    <lineage>
        <taxon>Bacteria</taxon>
        <taxon>Pseudomonadati</taxon>
        <taxon>Pseudomonadota</taxon>
        <taxon>Gammaproteobacteria</taxon>
        <taxon>Lysobacterales</taxon>
        <taxon>Rhodanobacteraceae</taxon>
        <taxon>Dyella</taxon>
    </lineage>
</organism>
<proteinExistence type="predicted"/>
<dbReference type="Gene3D" id="3.90.1340.10">
    <property type="entry name" value="Phage tail collar domain"/>
    <property type="match status" value="1"/>
</dbReference>
<dbReference type="RefSeq" id="WP_404545561.1">
    <property type="nucleotide sequence ID" value="NZ_JADIKJ010000003.1"/>
</dbReference>
<accession>A0ABW8JH29</accession>
<dbReference type="InterPro" id="IPR037053">
    <property type="entry name" value="Phage_tail_collar_dom_sf"/>
</dbReference>
<gene>
    <name evidence="2" type="ORF">ISP15_04520</name>
</gene>
<dbReference type="Pfam" id="PF07484">
    <property type="entry name" value="Collar"/>
    <property type="match status" value="1"/>
</dbReference>
<dbReference type="SUPFAM" id="SSF88874">
    <property type="entry name" value="Receptor-binding domain of short tail fibre protein gp12"/>
    <property type="match status" value="1"/>
</dbReference>
<dbReference type="EMBL" id="JADIKJ010000003">
    <property type="protein sequence ID" value="MFK2899591.1"/>
    <property type="molecule type" value="Genomic_DNA"/>
</dbReference>
<feature type="domain" description="Phage tail collar" evidence="1">
    <location>
        <begin position="7"/>
        <end position="58"/>
    </location>
</feature>
<name>A0ABW8JH29_9GAMM</name>
<keyword evidence="3" id="KW-1185">Reference proteome</keyword>
<evidence type="ECO:0000259" key="1">
    <source>
        <dbReference type="Pfam" id="PF07484"/>
    </source>
</evidence>
<dbReference type="Proteomes" id="UP001620461">
    <property type="component" value="Unassembled WGS sequence"/>
</dbReference>
<reference evidence="2 3" key="1">
    <citation type="submission" date="2020-10" db="EMBL/GenBank/DDBJ databases">
        <title>Phylogeny of dyella-like bacteria.</title>
        <authorList>
            <person name="Fu J."/>
        </authorList>
    </citation>
    <scope>NUCLEOTIDE SEQUENCE [LARGE SCALE GENOMIC DNA]</scope>
    <source>
        <strain evidence="2 3">JP1</strain>
    </source>
</reference>
<sequence length="182" mass="19307">MTDAYVGEIQVFGFNYAPRGWAVCNGQLLAVQQFTALFSLLGTYYGGDGARTFALPNFYDNNFANGIAPCSQGQGPGLSQRTIGEPFGTVQATLNITQMPSHTHPTTLYAQPDTSKRAAAPQAGYGVVTPGNPTAFVTATPNTSFAATTIGMNGGNQPHENRQPYLGLNICICLQGIYPSFN</sequence>
<dbReference type="InterPro" id="IPR011083">
    <property type="entry name" value="Phage_tail_collar_dom"/>
</dbReference>
<comment type="caution">
    <text evidence="2">The sequence shown here is derived from an EMBL/GenBank/DDBJ whole genome shotgun (WGS) entry which is preliminary data.</text>
</comment>
<evidence type="ECO:0000313" key="3">
    <source>
        <dbReference type="Proteomes" id="UP001620461"/>
    </source>
</evidence>
<evidence type="ECO:0000313" key="2">
    <source>
        <dbReference type="EMBL" id="MFK2899591.1"/>
    </source>
</evidence>